<feature type="compositionally biased region" description="Basic and acidic residues" evidence="2">
    <location>
        <begin position="1092"/>
        <end position="1114"/>
    </location>
</feature>
<dbReference type="PANTHER" id="PTHR14038:SF0">
    <property type="entry name" value="LP18708P"/>
    <property type="match status" value="1"/>
</dbReference>
<feature type="compositionally biased region" description="Basic and acidic residues" evidence="2">
    <location>
        <begin position="590"/>
        <end position="622"/>
    </location>
</feature>
<dbReference type="OrthoDB" id="1939715at2759"/>
<feature type="compositionally biased region" description="Low complexity" evidence="2">
    <location>
        <begin position="1170"/>
        <end position="1182"/>
    </location>
</feature>
<feature type="compositionally biased region" description="Basic and acidic residues" evidence="2">
    <location>
        <begin position="858"/>
        <end position="880"/>
    </location>
</feature>
<evidence type="ECO:0000313" key="5">
    <source>
        <dbReference type="Proteomes" id="UP000192247"/>
    </source>
</evidence>
<dbReference type="InParanoid" id="A0A1V9XSL2"/>
<reference evidence="4 5" key="1">
    <citation type="journal article" date="2017" name="Gigascience">
        <title>Draft genome of the honey bee ectoparasitic mite, Tropilaelaps mercedesae, is shaped by the parasitic life history.</title>
        <authorList>
            <person name="Dong X."/>
            <person name="Armstrong S.D."/>
            <person name="Xia D."/>
            <person name="Makepeace B.L."/>
            <person name="Darby A.C."/>
            <person name="Kadowaki T."/>
        </authorList>
    </citation>
    <scope>NUCLEOTIDE SEQUENCE [LARGE SCALE GENOMIC DNA]</scope>
    <source>
        <strain evidence="4">Wuxi-XJTLU</strain>
    </source>
</reference>
<evidence type="ECO:0000259" key="3">
    <source>
        <dbReference type="Pfam" id="PF07001"/>
    </source>
</evidence>
<feature type="compositionally biased region" description="Low complexity" evidence="2">
    <location>
        <begin position="310"/>
        <end position="319"/>
    </location>
</feature>
<feature type="non-terminal residue" evidence="4">
    <location>
        <position position="1383"/>
    </location>
</feature>
<feature type="compositionally biased region" description="Gly residues" evidence="2">
    <location>
        <begin position="245"/>
        <end position="255"/>
    </location>
</feature>
<gene>
    <name evidence="4" type="ORF">BIW11_03068</name>
</gene>
<feature type="compositionally biased region" description="Polar residues" evidence="2">
    <location>
        <begin position="510"/>
        <end position="519"/>
    </location>
</feature>
<feature type="compositionally biased region" description="Basic and acidic residues" evidence="2">
    <location>
        <begin position="1134"/>
        <end position="1147"/>
    </location>
</feature>
<feature type="compositionally biased region" description="Gly residues" evidence="2">
    <location>
        <begin position="138"/>
        <end position="160"/>
    </location>
</feature>
<dbReference type="STRING" id="418985.A0A1V9XSL2"/>
<feature type="region of interest" description="Disordered" evidence="2">
    <location>
        <begin position="460"/>
        <end position="1252"/>
    </location>
</feature>
<feature type="compositionally biased region" description="Low complexity" evidence="2">
    <location>
        <begin position="702"/>
        <end position="719"/>
    </location>
</feature>
<feature type="compositionally biased region" description="Gly residues" evidence="2">
    <location>
        <begin position="371"/>
        <end position="381"/>
    </location>
</feature>
<feature type="compositionally biased region" description="Gly residues" evidence="2">
    <location>
        <begin position="777"/>
        <end position="787"/>
    </location>
</feature>
<feature type="compositionally biased region" description="Basic and acidic residues" evidence="2">
    <location>
        <begin position="1023"/>
        <end position="1036"/>
    </location>
</feature>
<feature type="compositionally biased region" description="Basic and acidic residues" evidence="2">
    <location>
        <begin position="360"/>
        <end position="370"/>
    </location>
</feature>
<comment type="caution">
    <text evidence="4">The sequence shown here is derived from an EMBL/GenBank/DDBJ whole genome shotgun (WGS) entry which is preliminary data.</text>
</comment>
<proteinExistence type="predicted"/>
<evidence type="ECO:0000256" key="1">
    <source>
        <dbReference type="ARBA" id="ARBA00022553"/>
    </source>
</evidence>
<dbReference type="InterPro" id="IPR033184">
    <property type="entry name" value="PRRC2"/>
</dbReference>
<protein>
    <recommendedName>
        <fullName evidence="3">BAT2 N-terminal domain-containing protein</fullName>
    </recommendedName>
</protein>
<dbReference type="PANTHER" id="PTHR14038">
    <property type="entry name" value="BAT2 HLA-B-ASSOCIATED TRANSCRIPT 2"/>
    <property type="match status" value="1"/>
</dbReference>
<dbReference type="Pfam" id="PF07001">
    <property type="entry name" value="BAT2_N"/>
    <property type="match status" value="1"/>
</dbReference>
<keyword evidence="5" id="KW-1185">Reference proteome</keyword>
<feature type="region of interest" description="Disordered" evidence="2">
    <location>
        <begin position="1269"/>
        <end position="1383"/>
    </location>
</feature>
<feature type="compositionally biased region" description="Low complexity" evidence="2">
    <location>
        <begin position="805"/>
        <end position="816"/>
    </location>
</feature>
<accession>A0A1V9XSL2</accession>
<evidence type="ECO:0000313" key="4">
    <source>
        <dbReference type="EMBL" id="OQR76469.1"/>
    </source>
</evidence>
<feature type="region of interest" description="Disordered" evidence="2">
    <location>
        <begin position="215"/>
        <end position="429"/>
    </location>
</feature>
<feature type="compositionally biased region" description="Low complexity" evidence="2">
    <location>
        <begin position="1362"/>
        <end position="1383"/>
    </location>
</feature>
<feature type="compositionally biased region" description="Low complexity" evidence="2">
    <location>
        <begin position="1000"/>
        <end position="1010"/>
    </location>
</feature>
<feature type="compositionally biased region" description="Polar residues" evidence="2">
    <location>
        <begin position="1192"/>
        <end position="1202"/>
    </location>
</feature>
<dbReference type="Proteomes" id="UP000192247">
    <property type="component" value="Unassembled WGS sequence"/>
</dbReference>
<feature type="compositionally biased region" description="Low complexity" evidence="2">
    <location>
        <begin position="1064"/>
        <end position="1076"/>
    </location>
</feature>
<feature type="compositionally biased region" description="Acidic residues" evidence="2">
    <location>
        <begin position="1037"/>
        <end position="1046"/>
    </location>
</feature>
<feature type="compositionally biased region" description="Gly residues" evidence="2">
    <location>
        <begin position="217"/>
        <end position="236"/>
    </location>
</feature>
<dbReference type="GO" id="GO:0030154">
    <property type="term" value="P:cell differentiation"/>
    <property type="evidence" value="ECO:0007669"/>
    <property type="project" value="TreeGrafter"/>
</dbReference>
<feature type="compositionally biased region" description="Acidic residues" evidence="2">
    <location>
        <begin position="460"/>
        <end position="471"/>
    </location>
</feature>
<feature type="compositionally biased region" description="Gly residues" evidence="2">
    <location>
        <begin position="107"/>
        <end position="119"/>
    </location>
</feature>
<feature type="compositionally biased region" description="Basic and acidic residues" evidence="2">
    <location>
        <begin position="382"/>
        <end position="398"/>
    </location>
</feature>
<feature type="compositionally biased region" description="Low complexity" evidence="2">
    <location>
        <begin position="1273"/>
        <end position="1299"/>
    </location>
</feature>
<feature type="compositionally biased region" description="Polar residues" evidence="2">
    <location>
        <begin position="725"/>
        <end position="734"/>
    </location>
</feature>
<sequence length="1383" mass="140883">MEHWFPGETVADSQCAPSMSAAAGLAHKGESKSKKSYATLDINNIYKGKSLEGPKSSAIGSGAKHGLQSLGKVQVGRRMPPPALLPSLKSENLGNNPNVTLVPQGGQGWGVAKSGGQGQGASSDQAMSHLDGRTAPGGENGLGGLGGLGGLSSGSGGVGREGSMMMMNKGGGGGGNKTWSSVATGVQGGPGQHNGNNNQTLPFFPGEFPTLKTEAAGGAGECGGRGSGGPGTGGGSLSNADREGAGGVAGVGGMSGSTATQYGPGPALRPVESNWSKGSAGATGAGQVGVPNAGSGVNGLALKPRPPSPLGSSPGDPLGMGYPPTISKGLGGHGHRSQQQGPPGDHRVSAIANGTAPLFVREREREEREGGGLGGPRGGRGPRGERGNYRGDRERAGDRGMGGDSRGGDVDPHSKSVLKHSTIISDQQLEGFDRILSTGDSDWSAAKGDIDYNAKLCFSDEEEDNGGDDGDFGGGQQPIYEGGRGGRRDTRDSAGYNQGGAHGTAREQPGQKQLWTPSGQPEGRGEQQHHRDNDVWREGRHGRLKDGRESGGQGSGGGRRGGPAPAQQCVFEEDSQEGWRHKANSNAKFAKNEMMECVERARTMRRDSEKRLSERVDGDHHPMMSGDGYGSGDCSGNSNRGNQSGGRKEQQSGGLQQQSGRRGPGGGSGGVVDMNKLPPRFAKMHMSGGWGSQQQCAGGGQNNRSRSDSSSSNNNNANALMMEQPQDSNVWQMNKENRARSLRGDDNKSPSPGMMAGGSQTHQSHDNMWGSQDQHASGGGGSGGGKNAGSTAWSDQGCGLFDTPQQQRQSQQQHGKQSGGGGHGNRQVSSDNQGGGSLDSHDNSSSSGKQQRAGFSSLKKDGGGKKDSESDSLDKSDGSLKSRGASKKGAGPSSLGHHGGGHESDGVVSSNDEEQRGFSPRGEPSRRGRGGGRGGAAPTRGGASSRQQQFPSADNRAGGAPGPSTGSGTQQKGGSGSGGGTGYSAGGGKDSGARGGRSGGRSSASSAPGGRSERNAQGAQGAGKDDTTPRFRRHEEFDEVLTEEEERGAKFGGGGDRRQRDSGGNKQQGGAAAGNRDSARQQGGGGRSGPTDGRKDSGREPRERRDDRDRDRGVKSGQQQEGKKQQDQSSSGNNRDKSNLQKDKKQLQQDSNASQSTQQQLQKKEGPKSGSGSDQQSGGASSAKKDGGHSSQQKSVTGNSGAVRSGTPPQKKEIPAPAASLKKEAGGNAWGDSEVTASSGPAGIEFGNFGESENLNLKIQSVKRVWETTATPSSADAQAVVGQQSGGQAHSHAASVVSSGQPVSAVGAPLPQTHQQSSHGGQGGPQTVTQMPFFPMSAGQDPAGSHKDPSGSSLQVGVNVGQADMSSSAQVVSSFQQAYASGG</sequence>
<name>A0A1V9XSL2_9ACAR</name>
<dbReference type="EMBL" id="MNPL01004790">
    <property type="protein sequence ID" value="OQR76469.1"/>
    <property type="molecule type" value="Genomic_DNA"/>
</dbReference>
<dbReference type="InterPro" id="IPR009738">
    <property type="entry name" value="BAT2_N"/>
</dbReference>
<organism evidence="4 5">
    <name type="scientific">Tropilaelaps mercedesae</name>
    <dbReference type="NCBI Taxonomy" id="418985"/>
    <lineage>
        <taxon>Eukaryota</taxon>
        <taxon>Metazoa</taxon>
        <taxon>Ecdysozoa</taxon>
        <taxon>Arthropoda</taxon>
        <taxon>Chelicerata</taxon>
        <taxon>Arachnida</taxon>
        <taxon>Acari</taxon>
        <taxon>Parasitiformes</taxon>
        <taxon>Mesostigmata</taxon>
        <taxon>Gamasina</taxon>
        <taxon>Dermanyssoidea</taxon>
        <taxon>Laelapidae</taxon>
        <taxon>Tropilaelaps</taxon>
    </lineage>
</organism>
<feature type="compositionally biased region" description="Low complexity" evidence="2">
    <location>
        <begin position="936"/>
        <end position="946"/>
    </location>
</feature>
<feature type="region of interest" description="Disordered" evidence="2">
    <location>
        <begin position="107"/>
        <end position="200"/>
    </location>
</feature>
<feature type="domain" description="BAT2 N-terminal" evidence="3">
    <location>
        <begin position="19"/>
        <end position="213"/>
    </location>
</feature>
<keyword evidence="1" id="KW-0597">Phosphoprotein</keyword>
<evidence type="ECO:0000256" key="2">
    <source>
        <dbReference type="SAM" id="MobiDB-lite"/>
    </source>
</evidence>
<feature type="compositionally biased region" description="Gly residues" evidence="2">
    <location>
        <begin position="550"/>
        <end position="561"/>
    </location>
</feature>
<feature type="compositionally biased region" description="Basic and acidic residues" evidence="2">
    <location>
        <begin position="523"/>
        <end position="549"/>
    </location>
</feature>
<feature type="compositionally biased region" description="Gly residues" evidence="2">
    <location>
        <begin position="971"/>
        <end position="999"/>
    </location>
</feature>
<feature type="compositionally biased region" description="Low complexity" evidence="2">
    <location>
        <begin position="651"/>
        <end position="661"/>
    </location>
</feature>
<feature type="compositionally biased region" description="Basic and acidic residues" evidence="2">
    <location>
        <begin position="735"/>
        <end position="748"/>
    </location>
</feature>